<evidence type="ECO:0000256" key="6">
    <source>
        <dbReference type="SAM" id="Phobius"/>
    </source>
</evidence>
<proteinExistence type="inferred from homology"/>
<feature type="transmembrane region" description="Helical" evidence="6">
    <location>
        <begin position="101"/>
        <end position="119"/>
    </location>
</feature>
<feature type="transmembrane region" description="Helical" evidence="6">
    <location>
        <begin position="184"/>
        <end position="204"/>
    </location>
</feature>
<dbReference type="PANTHER" id="PTHR32322">
    <property type="entry name" value="INNER MEMBRANE TRANSPORTER"/>
    <property type="match status" value="1"/>
</dbReference>
<protein>
    <submittedName>
        <fullName evidence="8">Drug/metabolite transporter (DMT)-like permease</fullName>
    </submittedName>
</protein>
<reference evidence="8 9" key="1">
    <citation type="submission" date="2023-07" db="EMBL/GenBank/DDBJ databases">
        <title>Genomic Encyclopedia of Type Strains, Phase IV (KMG-IV): sequencing the most valuable type-strain genomes for metagenomic binning, comparative biology and taxonomic classification.</title>
        <authorList>
            <person name="Goeker M."/>
        </authorList>
    </citation>
    <scope>NUCLEOTIDE SEQUENCE [LARGE SCALE GENOMIC DNA]</scope>
    <source>
        <strain evidence="8 9">DSM 23837</strain>
    </source>
</reference>
<feature type="transmembrane region" description="Helical" evidence="6">
    <location>
        <begin position="271"/>
        <end position="288"/>
    </location>
</feature>
<evidence type="ECO:0000256" key="1">
    <source>
        <dbReference type="ARBA" id="ARBA00004127"/>
    </source>
</evidence>
<comment type="caution">
    <text evidence="8">The sequence shown here is derived from an EMBL/GenBank/DDBJ whole genome shotgun (WGS) entry which is preliminary data.</text>
</comment>
<dbReference type="InterPro" id="IPR050638">
    <property type="entry name" value="AA-Vitamin_Transporters"/>
</dbReference>
<keyword evidence="9" id="KW-1185">Reference proteome</keyword>
<evidence type="ECO:0000259" key="7">
    <source>
        <dbReference type="Pfam" id="PF00892"/>
    </source>
</evidence>
<accession>A0ABT9WNX4</accession>
<keyword evidence="3 6" id="KW-0812">Transmembrane</keyword>
<feature type="transmembrane region" description="Helical" evidence="6">
    <location>
        <begin position="126"/>
        <end position="146"/>
    </location>
</feature>
<feature type="domain" description="EamA" evidence="7">
    <location>
        <begin position="154"/>
        <end position="287"/>
    </location>
</feature>
<feature type="domain" description="EamA" evidence="7">
    <location>
        <begin position="13"/>
        <end position="142"/>
    </location>
</feature>
<organism evidence="8 9">
    <name type="scientific">Bacillus chungangensis</name>
    <dbReference type="NCBI Taxonomy" id="587633"/>
    <lineage>
        <taxon>Bacteria</taxon>
        <taxon>Bacillati</taxon>
        <taxon>Bacillota</taxon>
        <taxon>Bacilli</taxon>
        <taxon>Bacillales</taxon>
        <taxon>Bacillaceae</taxon>
        <taxon>Bacillus</taxon>
    </lineage>
</organism>
<evidence type="ECO:0000256" key="5">
    <source>
        <dbReference type="ARBA" id="ARBA00023136"/>
    </source>
</evidence>
<dbReference type="InterPro" id="IPR037185">
    <property type="entry name" value="EmrE-like"/>
</dbReference>
<evidence type="ECO:0000256" key="4">
    <source>
        <dbReference type="ARBA" id="ARBA00022989"/>
    </source>
</evidence>
<feature type="transmembrane region" description="Helical" evidence="6">
    <location>
        <begin position="71"/>
        <end position="89"/>
    </location>
</feature>
<sequence>MKGYKIPFPPTVILLMGVVAISFSSILVKWSAAPASILGMYRLLLTVIMLFPFLPWKKLNKVSKDISRRDWFLLFISGLFLGLHFLFWMDSLKYTTVASSMILTTLEPVFVMIGAYFIFKEKTNIFGILSILIAITGSIIIASGDIGLSSTALYGDFLSILGTLAVAIHMLAGQDLCRKIPPSIYSFFVFLIGGIILFFYNIINGLSLIEYPVHDWWIFLLLALVPNIFGHVLFNWLLRFVDATTISMGVLGEPIGAIILAYLLLGETTSLSQIIGGILAIIGVGMFLKHKSSSNLEISNEVINPNN</sequence>
<comment type="similarity">
    <text evidence="2">Belongs to the EamA transporter family.</text>
</comment>
<name>A0ABT9WNX4_9BACI</name>
<keyword evidence="4 6" id="KW-1133">Transmembrane helix</keyword>
<dbReference type="EMBL" id="JAUSTT010000003">
    <property type="protein sequence ID" value="MDQ0174944.1"/>
    <property type="molecule type" value="Genomic_DNA"/>
</dbReference>
<dbReference type="Pfam" id="PF00892">
    <property type="entry name" value="EamA"/>
    <property type="match status" value="2"/>
</dbReference>
<evidence type="ECO:0000256" key="3">
    <source>
        <dbReference type="ARBA" id="ARBA00022692"/>
    </source>
</evidence>
<comment type="subcellular location">
    <subcellularLocation>
        <location evidence="1">Endomembrane system</location>
        <topology evidence="1">Multi-pass membrane protein</topology>
    </subcellularLocation>
</comment>
<dbReference type="InterPro" id="IPR000620">
    <property type="entry name" value="EamA_dom"/>
</dbReference>
<dbReference type="PANTHER" id="PTHR32322:SF2">
    <property type="entry name" value="EAMA DOMAIN-CONTAINING PROTEIN"/>
    <property type="match status" value="1"/>
</dbReference>
<feature type="transmembrane region" description="Helical" evidence="6">
    <location>
        <begin position="152"/>
        <end position="172"/>
    </location>
</feature>
<feature type="transmembrane region" description="Helical" evidence="6">
    <location>
        <begin position="216"/>
        <end position="238"/>
    </location>
</feature>
<dbReference type="Proteomes" id="UP001223586">
    <property type="component" value="Unassembled WGS sequence"/>
</dbReference>
<gene>
    <name evidence="8" type="ORF">J2S08_000778</name>
</gene>
<evidence type="ECO:0000313" key="9">
    <source>
        <dbReference type="Proteomes" id="UP001223586"/>
    </source>
</evidence>
<keyword evidence="5 6" id="KW-0472">Membrane</keyword>
<evidence type="ECO:0000313" key="8">
    <source>
        <dbReference type="EMBL" id="MDQ0174944.1"/>
    </source>
</evidence>
<feature type="transmembrane region" description="Helical" evidence="6">
    <location>
        <begin position="39"/>
        <end position="59"/>
    </location>
</feature>
<dbReference type="RefSeq" id="WP_307226837.1">
    <property type="nucleotide sequence ID" value="NZ_JAUSTT010000003.1"/>
</dbReference>
<feature type="transmembrane region" description="Helical" evidence="6">
    <location>
        <begin position="245"/>
        <end position="265"/>
    </location>
</feature>
<dbReference type="SUPFAM" id="SSF103481">
    <property type="entry name" value="Multidrug resistance efflux transporter EmrE"/>
    <property type="match status" value="2"/>
</dbReference>
<evidence type="ECO:0000256" key="2">
    <source>
        <dbReference type="ARBA" id="ARBA00007362"/>
    </source>
</evidence>
<feature type="transmembrane region" description="Helical" evidence="6">
    <location>
        <begin position="12"/>
        <end position="33"/>
    </location>
</feature>